<sequence length="152" mass="16530">MRLIWPNQVLQYCVVQVFAPLGLSERNSSATGCSANSGVSADVLLLRSDAPISYRLCARFLSSFLTPSLHDATPARLHSDPPPTPRSLAVKNSVVAARRQTPHYVPVRIHRGGQRSGSNLPTPNAANRSSIKTFPEQDPHSPLKRDPLSNAK</sequence>
<name>A0ACC2FET7_DALPE</name>
<accession>A0ACC2FET7</accession>
<dbReference type="EMBL" id="CM055756">
    <property type="protein sequence ID" value="KAJ7989864.1"/>
    <property type="molecule type" value="Genomic_DNA"/>
</dbReference>
<gene>
    <name evidence="1" type="ORF">DPEC_G00308900</name>
</gene>
<dbReference type="Proteomes" id="UP001157502">
    <property type="component" value="Chromosome 29"/>
</dbReference>
<proteinExistence type="predicted"/>
<organism evidence="1 2">
    <name type="scientific">Dallia pectoralis</name>
    <name type="common">Alaska blackfish</name>
    <dbReference type="NCBI Taxonomy" id="75939"/>
    <lineage>
        <taxon>Eukaryota</taxon>
        <taxon>Metazoa</taxon>
        <taxon>Chordata</taxon>
        <taxon>Craniata</taxon>
        <taxon>Vertebrata</taxon>
        <taxon>Euteleostomi</taxon>
        <taxon>Actinopterygii</taxon>
        <taxon>Neopterygii</taxon>
        <taxon>Teleostei</taxon>
        <taxon>Protacanthopterygii</taxon>
        <taxon>Esociformes</taxon>
        <taxon>Umbridae</taxon>
        <taxon>Dallia</taxon>
    </lineage>
</organism>
<evidence type="ECO:0000313" key="2">
    <source>
        <dbReference type="Proteomes" id="UP001157502"/>
    </source>
</evidence>
<protein>
    <submittedName>
        <fullName evidence="1">Uncharacterized protein</fullName>
    </submittedName>
</protein>
<evidence type="ECO:0000313" key="1">
    <source>
        <dbReference type="EMBL" id="KAJ7989864.1"/>
    </source>
</evidence>
<comment type="caution">
    <text evidence="1">The sequence shown here is derived from an EMBL/GenBank/DDBJ whole genome shotgun (WGS) entry which is preliminary data.</text>
</comment>
<reference evidence="1" key="1">
    <citation type="submission" date="2021-05" db="EMBL/GenBank/DDBJ databases">
        <authorList>
            <person name="Pan Q."/>
            <person name="Jouanno E."/>
            <person name="Zahm M."/>
            <person name="Klopp C."/>
            <person name="Cabau C."/>
            <person name="Louis A."/>
            <person name="Berthelot C."/>
            <person name="Parey E."/>
            <person name="Roest Crollius H."/>
            <person name="Montfort J."/>
            <person name="Robinson-Rechavi M."/>
            <person name="Bouchez O."/>
            <person name="Lampietro C."/>
            <person name="Lopez Roques C."/>
            <person name="Donnadieu C."/>
            <person name="Postlethwait J."/>
            <person name="Bobe J."/>
            <person name="Dillon D."/>
            <person name="Chandos A."/>
            <person name="von Hippel F."/>
            <person name="Guiguen Y."/>
        </authorList>
    </citation>
    <scope>NUCLEOTIDE SEQUENCE</scope>
    <source>
        <strain evidence="1">YG-Jan2019</strain>
    </source>
</reference>
<keyword evidence="2" id="KW-1185">Reference proteome</keyword>